<dbReference type="GO" id="GO:0005525">
    <property type="term" value="F:GTP binding"/>
    <property type="evidence" value="ECO:0007669"/>
    <property type="project" value="UniProtKB-KW"/>
</dbReference>
<keyword evidence="1 5" id="KW-0808">Transferase</keyword>
<organism evidence="6 7">
    <name type="scientific">Microbacterium testaceum</name>
    <name type="common">Aureobacterium testaceum</name>
    <name type="synonym">Brevibacterium testaceum</name>
    <dbReference type="NCBI Taxonomy" id="2033"/>
    <lineage>
        <taxon>Bacteria</taxon>
        <taxon>Bacillati</taxon>
        <taxon>Actinomycetota</taxon>
        <taxon>Actinomycetes</taxon>
        <taxon>Micrococcales</taxon>
        <taxon>Microbacteriaceae</taxon>
        <taxon>Microbacterium</taxon>
    </lineage>
</organism>
<dbReference type="NCBIfam" id="TIGR03552">
    <property type="entry name" value="F420_cofC"/>
    <property type="match status" value="1"/>
</dbReference>
<dbReference type="Proteomes" id="UP000072189">
    <property type="component" value="Unassembled WGS sequence"/>
</dbReference>
<comment type="catalytic activity">
    <reaction evidence="5">
        <text>phosphoenolpyruvate + GTP + H(+) = enolpyruvoyl-2-diphospho-5'-guanosine + diphosphate</text>
        <dbReference type="Rhea" id="RHEA:30519"/>
        <dbReference type="ChEBI" id="CHEBI:15378"/>
        <dbReference type="ChEBI" id="CHEBI:33019"/>
        <dbReference type="ChEBI" id="CHEBI:37565"/>
        <dbReference type="ChEBI" id="CHEBI:58702"/>
        <dbReference type="ChEBI" id="CHEBI:143701"/>
        <dbReference type="EC" id="2.7.7.105"/>
    </reaction>
</comment>
<keyword evidence="2 5" id="KW-0548">Nucleotidyltransferase</keyword>
<accession>A0A147F498</accession>
<proteinExistence type="inferred from homology"/>
<dbReference type="Pfam" id="PF01983">
    <property type="entry name" value="CofC"/>
    <property type="match status" value="1"/>
</dbReference>
<dbReference type="PATRIC" id="fig|2033.5.peg.2201"/>
<evidence type="ECO:0000256" key="2">
    <source>
        <dbReference type="ARBA" id="ARBA00022695"/>
    </source>
</evidence>
<comment type="pathway">
    <text evidence="5">Cofactor biosynthesis; coenzyme F420 biosynthesis.</text>
</comment>
<comment type="similarity">
    <text evidence="5">Belongs to the CofC family.</text>
</comment>
<evidence type="ECO:0000313" key="7">
    <source>
        <dbReference type="Proteomes" id="UP000072189"/>
    </source>
</evidence>
<protein>
    <recommendedName>
        <fullName evidence="5">Phosphoenolpyruvate guanylyltransferase</fullName>
        <shortName evidence="5">PEP guanylyltransferase</shortName>
        <ecNumber evidence="5">2.7.7.105</ecNumber>
    </recommendedName>
</protein>
<dbReference type="OrthoDB" id="9151145at2"/>
<evidence type="ECO:0000256" key="1">
    <source>
        <dbReference type="ARBA" id="ARBA00022679"/>
    </source>
</evidence>
<evidence type="ECO:0000256" key="5">
    <source>
        <dbReference type="HAMAP-Rule" id="MF_02114"/>
    </source>
</evidence>
<reference evidence="6 7" key="1">
    <citation type="journal article" date="2016" name="Front. Microbiol.">
        <title>Genomic Resource of Rice Seed Associated Bacteria.</title>
        <authorList>
            <person name="Midha S."/>
            <person name="Bansal K."/>
            <person name="Sharma S."/>
            <person name="Kumar N."/>
            <person name="Patil P.P."/>
            <person name="Chaudhry V."/>
            <person name="Patil P.B."/>
        </authorList>
    </citation>
    <scope>NUCLEOTIDE SEQUENCE [LARGE SCALE GENOMIC DNA]</scope>
    <source>
        <strain evidence="6 7">RSA3</strain>
    </source>
</reference>
<feature type="binding site" evidence="5">
    <location>
        <position position="158"/>
    </location>
    <ligand>
        <name>phosphoenolpyruvate</name>
        <dbReference type="ChEBI" id="CHEBI:58702"/>
    </ligand>
</feature>
<dbReference type="InterPro" id="IPR029044">
    <property type="entry name" value="Nucleotide-diphossugar_trans"/>
</dbReference>
<comment type="caution">
    <text evidence="5">Lacks conserved residue(s) required for the propagation of feature annotation.</text>
</comment>
<comment type="function">
    <text evidence="5">Guanylyltransferase that catalyzes the activation of phosphoenolpyruvate (PEP) as enolpyruvoyl-2-diphospho-5'-guanosine, via the condensation of PEP with GTP. It is involved in the biosynthesis of coenzyme F420, a hydride carrier cofactor.</text>
</comment>
<evidence type="ECO:0000256" key="3">
    <source>
        <dbReference type="ARBA" id="ARBA00022741"/>
    </source>
</evidence>
<keyword evidence="3 5" id="KW-0547">Nucleotide-binding</keyword>
<sequence>MSTPEIHDGWTVVVPVKPAALGKTRLTAVTADREALARAIALDTIAAVAATARVRRVLVVTDDAEVRTQVAQWPAVDVLAEGEVRGLDAAIATGADAAGVNAPRAALLGDLPALTSRDLDAALMLAGEVERGLVPDAEGTGSTLVTARPGAVWVSAFGADSAARHRLLGCTDLTVPRESTLRRDVDTAAQLAQAVALGVGPRTAAVLASAAA</sequence>
<dbReference type="EMBL" id="LDRV01000099">
    <property type="protein sequence ID" value="KTS08762.1"/>
    <property type="molecule type" value="Genomic_DNA"/>
</dbReference>
<dbReference type="InterPro" id="IPR002835">
    <property type="entry name" value="CofC"/>
</dbReference>
<gene>
    <name evidence="5" type="primary">fbiD</name>
    <name evidence="6" type="ORF">RSA3_14955</name>
</gene>
<evidence type="ECO:0000313" key="6">
    <source>
        <dbReference type="EMBL" id="KTS08762.1"/>
    </source>
</evidence>
<dbReference type="GO" id="GO:0043814">
    <property type="term" value="F:phospholactate guanylyltransferase activity"/>
    <property type="evidence" value="ECO:0007669"/>
    <property type="project" value="InterPro"/>
</dbReference>
<dbReference type="EC" id="2.7.7.105" evidence="5"/>
<comment type="caution">
    <text evidence="6">The sequence shown here is derived from an EMBL/GenBank/DDBJ whole genome shotgun (WGS) entry which is preliminary data.</text>
</comment>
<dbReference type="HAMAP" id="MF_02114">
    <property type="entry name" value="CofC"/>
    <property type="match status" value="1"/>
</dbReference>
<dbReference type="UniPathway" id="UPA00071"/>
<dbReference type="Gene3D" id="3.90.550.10">
    <property type="entry name" value="Spore Coat Polysaccharide Biosynthesis Protein SpsA, Chain A"/>
    <property type="match status" value="1"/>
</dbReference>
<name>A0A147F498_MICTE</name>
<feature type="binding site" evidence="5">
    <location>
        <position position="161"/>
    </location>
    <ligand>
        <name>phosphoenolpyruvate</name>
        <dbReference type="ChEBI" id="CHEBI:58702"/>
    </ligand>
</feature>
<dbReference type="RefSeq" id="WP_058596543.1">
    <property type="nucleotide sequence ID" value="NZ_LDRU01000044.1"/>
</dbReference>
<keyword evidence="4 5" id="KW-0342">GTP-binding</keyword>
<dbReference type="SUPFAM" id="SSF53448">
    <property type="entry name" value="Nucleotide-diphospho-sugar transferases"/>
    <property type="match status" value="1"/>
</dbReference>
<dbReference type="PANTHER" id="PTHR40392:SF1">
    <property type="entry name" value="2-PHOSPHO-L-LACTATE GUANYLYLTRANSFERASE"/>
    <property type="match status" value="1"/>
</dbReference>
<evidence type="ECO:0000256" key="4">
    <source>
        <dbReference type="ARBA" id="ARBA00023134"/>
    </source>
</evidence>
<dbReference type="PANTHER" id="PTHR40392">
    <property type="entry name" value="2-PHOSPHO-L-LACTATE GUANYLYLTRANSFERASE"/>
    <property type="match status" value="1"/>
</dbReference>
<dbReference type="GO" id="GO:0052645">
    <property type="term" value="P:F420-0 metabolic process"/>
    <property type="evidence" value="ECO:0007669"/>
    <property type="project" value="UniProtKB-UniRule"/>
</dbReference>
<dbReference type="AlphaFoldDB" id="A0A147F498"/>